<dbReference type="SUPFAM" id="SSF52540">
    <property type="entry name" value="P-loop containing nucleoside triphosphate hydrolases"/>
    <property type="match status" value="1"/>
</dbReference>
<evidence type="ECO:0000313" key="2">
    <source>
        <dbReference type="Proteomes" id="UP000243077"/>
    </source>
</evidence>
<dbReference type="InterPro" id="IPR027417">
    <property type="entry name" value="P-loop_NTPase"/>
</dbReference>
<dbReference type="Gene3D" id="3.40.50.300">
    <property type="entry name" value="P-loop containing nucleotide triphosphate hydrolases"/>
    <property type="match status" value="1"/>
</dbReference>
<dbReference type="KEGG" id="psai:C3B54_1123"/>
<proteinExistence type="predicted"/>
<gene>
    <name evidence="1" type="ORF">C3B54_1123</name>
</gene>
<dbReference type="Proteomes" id="UP000243077">
    <property type="component" value="Chromosome"/>
</dbReference>
<dbReference type="EMBL" id="CP026923">
    <property type="protein sequence ID" value="AVG23034.1"/>
    <property type="molecule type" value="Genomic_DNA"/>
</dbReference>
<organism evidence="1 2">
    <name type="scientific">Pontimonas salivibrio</name>
    <dbReference type="NCBI Taxonomy" id="1159327"/>
    <lineage>
        <taxon>Bacteria</taxon>
        <taxon>Bacillati</taxon>
        <taxon>Actinomycetota</taxon>
        <taxon>Actinomycetes</taxon>
        <taxon>Micrococcales</taxon>
        <taxon>Microbacteriaceae</taxon>
        <taxon>Pontimonas</taxon>
    </lineage>
</organism>
<name>A0A2L2BMZ1_9MICO</name>
<accession>A0A2L2BMZ1</accession>
<dbReference type="GO" id="GO:0016740">
    <property type="term" value="F:transferase activity"/>
    <property type="evidence" value="ECO:0007669"/>
    <property type="project" value="UniProtKB-KW"/>
</dbReference>
<evidence type="ECO:0000313" key="1">
    <source>
        <dbReference type="EMBL" id="AVG23034.1"/>
    </source>
</evidence>
<protein>
    <submittedName>
        <fullName evidence="1">Sulfotransferase</fullName>
    </submittedName>
</protein>
<sequence length="216" mass="25026">MEAALEEAFWGSPASHGKRASIYRDGFVTGRPHNFRHPIAARWGYLTARRYFGEFSLTSREVEKLLALSPHSSVFAARQALPEDIWHRAKKIVVVRNPWDKAVSDFYWKTRGRGLLDNDFDLFQSYAHQAMPIALESEMTQHWDDTWVCIRFENLLEDFQRLVVKLGGIPPSALPKYKTAVRPTGSAYQHLYTQESRDTVGANWKGWVEQFGYRFE</sequence>
<keyword evidence="2" id="KW-1185">Reference proteome</keyword>
<keyword evidence="1" id="KW-0808">Transferase</keyword>
<reference evidence="1 2" key="1">
    <citation type="submission" date="2018-02" db="EMBL/GenBank/DDBJ databases">
        <title>Complete genome of the streamlined marine actinobacterium Pontimonas salivibrio CL-TW6 adapted to coastal planktonic lifestype.</title>
        <authorList>
            <person name="Cho B.C."/>
            <person name="Hardies S.C."/>
            <person name="Jang G.I."/>
            <person name="Hwang C.Y."/>
        </authorList>
    </citation>
    <scope>NUCLEOTIDE SEQUENCE [LARGE SCALE GENOMIC DNA]</scope>
    <source>
        <strain evidence="1 2">CL-TW6</strain>
    </source>
</reference>
<dbReference type="AlphaFoldDB" id="A0A2L2BMZ1"/>